<feature type="compositionally biased region" description="Low complexity" evidence="8">
    <location>
        <begin position="73"/>
        <end position="83"/>
    </location>
</feature>
<dbReference type="PROSITE" id="PS52035">
    <property type="entry name" value="PEPTIDASE_M14"/>
    <property type="match status" value="1"/>
</dbReference>
<evidence type="ECO:0000256" key="9">
    <source>
        <dbReference type="SAM" id="SignalP"/>
    </source>
</evidence>
<dbReference type="GO" id="GO:0008270">
    <property type="term" value="F:zinc ion binding"/>
    <property type="evidence" value="ECO:0007669"/>
    <property type="project" value="InterPro"/>
</dbReference>
<dbReference type="Proteomes" id="UP000627369">
    <property type="component" value="Unassembled WGS sequence"/>
</dbReference>
<evidence type="ECO:0000256" key="7">
    <source>
        <dbReference type="PROSITE-ProRule" id="PRU01379"/>
    </source>
</evidence>
<dbReference type="AlphaFoldDB" id="A0A919KQP5"/>
<feature type="chain" id="PRO_5038876370" description="Peptidase M14 domain-containing protein" evidence="9">
    <location>
        <begin position="24"/>
        <end position="897"/>
    </location>
</feature>
<reference evidence="11" key="2">
    <citation type="submission" date="2020-09" db="EMBL/GenBank/DDBJ databases">
        <authorList>
            <person name="Sun Q."/>
            <person name="Zhou Y."/>
        </authorList>
    </citation>
    <scope>NUCLEOTIDE SEQUENCE</scope>
    <source>
        <strain evidence="11">CGMCC 4.7398</strain>
    </source>
</reference>
<gene>
    <name evidence="11" type="ORF">GCM10017772_13840</name>
</gene>
<keyword evidence="12" id="KW-1185">Reference proteome</keyword>
<dbReference type="SUPFAM" id="SSF53187">
    <property type="entry name" value="Zn-dependent exopeptidases"/>
    <property type="match status" value="1"/>
</dbReference>
<feature type="signal peptide" evidence="9">
    <location>
        <begin position="1"/>
        <end position="23"/>
    </location>
</feature>
<dbReference type="Pfam" id="PF00246">
    <property type="entry name" value="Peptidase_M14"/>
    <property type="match status" value="1"/>
</dbReference>
<feature type="region of interest" description="Disordered" evidence="8">
    <location>
        <begin position="51"/>
        <end position="105"/>
    </location>
</feature>
<reference evidence="11" key="1">
    <citation type="journal article" date="2014" name="Int. J. Syst. Evol. Microbiol.">
        <title>Complete genome sequence of Corynebacterium casei LMG S-19264T (=DSM 44701T), isolated from a smear-ripened cheese.</title>
        <authorList>
            <consortium name="US DOE Joint Genome Institute (JGI-PGF)"/>
            <person name="Walter F."/>
            <person name="Albersmeier A."/>
            <person name="Kalinowski J."/>
            <person name="Ruckert C."/>
        </authorList>
    </citation>
    <scope>NUCLEOTIDE SEQUENCE</scope>
    <source>
        <strain evidence="11">CGMCC 4.7398</strain>
    </source>
</reference>
<feature type="active site" description="Proton donor/acceptor" evidence="7">
    <location>
        <position position="399"/>
    </location>
</feature>
<keyword evidence="9" id="KW-0732">Signal</keyword>
<name>A0A919KQP5_9MICO</name>
<dbReference type="Gene3D" id="3.40.630.10">
    <property type="entry name" value="Zn peptidases"/>
    <property type="match status" value="1"/>
</dbReference>
<comment type="cofactor">
    <cofactor evidence="1">
        <name>Zn(2+)</name>
        <dbReference type="ChEBI" id="CHEBI:29105"/>
    </cofactor>
</comment>
<dbReference type="PANTHER" id="PTHR11705:SF143">
    <property type="entry name" value="SLL0236 PROTEIN"/>
    <property type="match status" value="1"/>
</dbReference>
<organism evidence="11 12">
    <name type="scientific">Promicromonospora soli</name>
    <dbReference type="NCBI Taxonomy" id="2035533"/>
    <lineage>
        <taxon>Bacteria</taxon>
        <taxon>Bacillati</taxon>
        <taxon>Actinomycetota</taxon>
        <taxon>Actinomycetes</taxon>
        <taxon>Micrococcales</taxon>
        <taxon>Promicromonosporaceae</taxon>
        <taxon>Promicromonospora</taxon>
    </lineage>
</organism>
<dbReference type="GO" id="GO:0006508">
    <property type="term" value="P:proteolysis"/>
    <property type="evidence" value="ECO:0007669"/>
    <property type="project" value="UniProtKB-KW"/>
</dbReference>
<evidence type="ECO:0000256" key="1">
    <source>
        <dbReference type="ARBA" id="ARBA00001947"/>
    </source>
</evidence>
<keyword evidence="4" id="KW-0378">Hydrolase</keyword>
<evidence type="ECO:0000256" key="2">
    <source>
        <dbReference type="ARBA" id="ARBA00005988"/>
    </source>
</evidence>
<evidence type="ECO:0000313" key="11">
    <source>
        <dbReference type="EMBL" id="GHH69219.1"/>
    </source>
</evidence>
<dbReference type="GO" id="GO:0004181">
    <property type="term" value="F:metallocarboxypeptidase activity"/>
    <property type="evidence" value="ECO:0007669"/>
    <property type="project" value="InterPro"/>
</dbReference>
<dbReference type="RefSeq" id="WP_229872222.1">
    <property type="nucleotide sequence ID" value="NZ_BNAS01000002.1"/>
</dbReference>
<keyword evidence="5" id="KW-0862">Zinc</keyword>
<feature type="domain" description="Peptidase M14" evidence="10">
    <location>
        <begin position="124"/>
        <end position="429"/>
    </location>
</feature>
<dbReference type="EMBL" id="BNAS01000002">
    <property type="protein sequence ID" value="GHH69219.1"/>
    <property type="molecule type" value="Genomic_DNA"/>
</dbReference>
<dbReference type="InterPro" id="IPR000834">
    <property type="entry name" value="Peptidase_M14"/>
</dbReference>
<sequence>MLVRTRSLAALTGVVLAVGPLAAAAVAQPSVAPADGKSVAGVAPAGLGRGVEANLPAGPTAAHPSGPEDPADDPAAPDRTTNTPPDPPDPVPRGAELRMPASYPYQPELRVFPRNARDATERNGTVSHADLAPRLTKLMERSDRVSTQVVGRSSEGRDLYLVTVTAPERRLETARQAAWREEIREHPARAARDRALRSGYKTPIWISANLHGDEWEGTDAALRVVEDLATADDAATRETLENHRLTFSLTLNPDGRTHATRSTSLGLDANRDMITLATPEARSFVRTAQAVQPLYAADFHGYTDVLQVEPAGPPHGENYEYDLFIPHSYAIARQVEDVVVAAGIEGNTYYDPDTGGVVEDNTGFIKIPYRDTPSGWDDYPPVFTAQYMPLHGAVSTTVELPLGRTGATTTPADSTVDTQVAVTTMTSMIDYVHTYSGAMLADQIEMFRRGVAGAPRVPLTSENVDAVPGPDEWKPLWDVVDDQDPVRLPRAYVIPVGAGQRSASDAEDLVDTLLFHGVEVERLVAPTRVEGTTYPAGSYVVDLHQPLRGLASSLLALGSDISAKVPTMYDISAWSLAALWGATVDSVGATTDGPVGRTTPVRAADRDGSVPREARYVRFDLAGVADHRTLNYLLGQGVAVRLTADGNAVVGPHGRRAARDAADRYGVDFAAAARADYRAGEPAEDLTIAYTGNQDDRLSLLALGFDDLVAVSARGIETGASAGTPTGLERADVLWVGSSLGLSAGSAGRAYVRSWLRDGGAIVGRGAGAFAAAETYGLVSGTAVTGDPAGNGIIETDVAGEVLDDHPQDQGFVYPAVWFTDLGRETTAELTYGSFLAGHWAEPGDAAGPSAVNGQIGAVSGKVGQARAFVFGTSVFFRTHPRGGLSQAATAIHWAAR</sequence>
<proteinExistence type="inferred from homology"/>
<keyword evidence="6" id="KW-0482">Metalloprotease</keyword>
<dbReference type="PANTHER" id="PTHR11705">
    <property type="entry name" value="PROTEASE FAMILY M14 CARBOXYPEPTIDASE A,B"/>
    <property type="match status" value="1"/>
</dbReference>
<evidence type="ECO:0000259" key="10">
    <source>
        <dbReference type="PROSITE" id="PS52035"/>
    </source>
</evidence>
<comment type="caution">
    <text evidence="11">The sequence shown here is derived from an EMBL/GenBank/DDBJ whole genome shotgun (WGS) entry which is preliminary data.</text>
</comment>
<accession>A0A919KQP5</accession>
<evidence type="ECO:0000256" key="5">
    <source>
        <dbReference type="ARBA" id="ARBA00022833"/>
    </source>
</evidence>
<keyword evidence="3" id="KW-0645">Protease</keyword>
<protein>
    <recommendedName>
        <fullName evidence="10">Peptidase M14 domain-containing protein</fullName>
    </recommendedName>
</protein>
<evidence type="ECO:0000256" key="4">
    <source>
        <dbReference type="ARBA" id="ARBA00022801"/>
    </source>
</evidence>
<evidence type="ECO:0000256" key="3">
    <source>
        <dbReference type="ARBA" id="ARBA00022670"/>
    </source>
</evidence>
<evidence type="ECO:0000256" key="8">
    <source>
        <dbReference type="SAM" id="MobiDB-lite"/>
    </source>
</evidence>
<evidence type="ECO:0000313" key="12">
    <source>
        <dbReference type="Proteomes" id="UP000627369"/>
    </source>
</evidence>
<comment type="similarity">
    <text evidence="2 7">Belongs to the peptidase M14 family.</text>
</comment>
<dbReference type="GO" id="GO:0005615">
    <property type="term" value="C:extracellular space"/>
    <property type="evidence" value="ECO:0007669"/>
    <property type="project" value="TreeGrafter"/>
</dbReference>
<evidence type="ECO:0000256" key="6">
    <source>
        <dbReference type="ARBA" id="ARBA00023049"/>
    </source>
</evidence>
<dbReference type="SMART" id="SM00631">
    <property type="entry name" value="Zn_pept"/>
    <property type="match status" value="1"/>
</dbReference>